<feature type="transmembrane region" description="Helical" evidence="1">
    <location>
        <begin position="6"/>
        <end position="27"/>
    </location>
</feature>
<sequence length="102" mass="11443">MDQTTVISIILTSIAAFLVQVFSLALLIFIQIQHILMGILAIQKFLLFFFPDLEKSLTVTVEEAKNYLKILYFLVSLICCGFISVAIYYLFVGRDTDGIAIG</sequence>
<reference evidence="3" key="1">
    <citation type="submission" date="2016-11" db="UniProtKB">
        <authorList>
            <consortium name="WormBaseParasite"/>
        </authorList>
    </citation>
    <scope>IDENTIFICATION</scope>
</reference>
<dbReference type="PANTHER" id="PTHR31720">
    <property type="entry name" value="SERPENTINE RECEPTOR, CLASS Z-RELATED"/>
    <property type="match status" value="1"/>
</dbReference>
<protein>
    <submittedName>
        <fullName evidence="3">7TM_GPCR_Srx domain-containing protein</fullName>
    </submittedName>
</protein>
<evidence type="ECO:0000256" key="1">
    <source>
        <dbReference type="SAM" id="Phobius"/>
    </source>
</evidence>
<name>A0A1I7TUR6_9PELO</name>
<keyword evidence="1" id="KW-1133">Transmembrane helix</keyword>
<keyword evidence="1" id="KW-0472">Membrane</keyword>
<feature type="transmembrane region" description="Helical" evidence="1">
    <location>
        <begin position="34"/>
        <end position="50"/>
    </location>
</feature>
<evidence type="ECO:0000313" key="3">
    <source>
        <dbReference type="WBParaSite" id="Csp11.Scaffold629.g11984.t1"/>
    </source>
</evidence>
<dbReference type="AlphaFoldDB" id="A0A1I7TUR6"/>
<organism evidence="2 3">
    <name type="scientific">Caenorhabditis tropicalis</name>
    <dbReference type="NCBI Taxonomy" id="1561998"/>
    <lineage>
        <taxon>Eukaryota</taxon>
        <taxon>Metazoa</taxon>
        <taxon>Ecdysozoa</taxon>
        <taxon>Nematoda</taxon>
        <taxon>Chromadorea</taxon>
        <taxon>Rhabditida</taxon>
        <taxon>Rhabditina</taxon>
        <taxon>Rhabditomorpha</taxon>
        <taxon>Rhabditoidea</taxon>
        <taxon>Rhabditidae</taxon>
        <taxon>Peloderinae</taxon>
        <taxon>Caenorhabditis</taxon>
    </lineage>
</organism>
<evidence type="ECO:0000313" key="2">
    <source>
        <dbReference type="Proteomes" id="UP000095282"/>
    </source>
</evidence>
<keyword evidence="1" id="KW-0812">Transmembrane</keyword>
<dbReference type="WBParaSite" id="Csp11.Scaffold629.g11984.t1">
    <property type="protein sequence ID" value="Csp11.Scaffold629.g11984.t1"/>
    <property type="gene ID" value="Csp11.Scaffold629.g11984"/>
</dbReference>
<keyword evidence="2" id="KW-1185">Reference proteome</keyword>
<dbReference type="Proteomes" id="UP000095282">
    <property type="component" value="Unplaced"/>
</dbReference>
<accession>A0A1I7TUR6</accession>
<proteinExistence type="predicted"/>
<dbReference type="PANTHER" id="PTHR31720:SF12">
    <property type="entry name" value="SERPENTINE RECEPTOR, CLASS T-RELATED"/>
    <property type="match status" value="1"/>
</dbReference>
<dbReference type="Pfam" id="PF10325">
    <property type="entry name" value="7TM_GPCR_Srz"/>
    <property type="match status" value="1"/>
</dbReference>
<feature type="transmembrane region" description="Helical" evidence="1">
    <location>
        <begin position="70"/>
        <end position="91"/>
    </location>
</feature>
<dbReference type="InterPro" id="IPR018817">
    <property type="entry name" value="7TM_GPCR_serpentine_rcpt_Srz"/>
</dbReference>